<protein>
    <submittedName>
        <fullName evidence="1">Uncharacterized protein</fullName>
    </submittedName>
</protein>
<dbReference type="EMBL" id="BAAAQN010000001">
    <property type="protein sequence ID" value="GAA2011661.1"/>
    <property type="molecule type" value="Genomic_DNA"/>
</dbReference>
<gene>
    <name evidence="1" type="ORF">GCM10009839_02300</name>
</gene>
<dbReference type="RefSeq" id="WP_344663553.1">
    <property type="nucleotide sequence ID" value="NZ_BAAAQN010000001.1"/>
</dbReference>
<keyword evidence="2" id="KW-1185">Reference proteome</keyword>
<dbReference type="Proteomes" id="UP001500751">
    <property type="component" value="Unassembled WGS sequence"/>
</dbReference>
<evidence type="ECO:0000313" key="2">
    <source>
        <dbReference type="Proteomes" id="UP001500751"/>
    </source>
</evidence>
<proteinExistence type="predicted"/>
<reference evidence="1 2" key="1">
    <citation type="journal article" date="2019" name="Int. J. Syst. Evol. Microbiol.">
        <title>The Global Catalogue of Microorganisms (GCM) 10K type strain sequencing project: providing services to taxonomists for standard genome sequencing and annotation.</title>
        <authorList>
            <consortium name="The Broad Institute Genomics Platform"/>
            <consortium name="The Broad Institute Genome Sequencing Center for Infectious Disease"/>
            <person name="Wu L."/>
            <person name="Ma J."/>
        </authorList>
    </citation>
    <scope>NUCLEOTIDE SEQUENCE [LARGE SCALE GENOMIC DNA]</scope>
    <source>
        <strain evidence="1 2">JCM 16014</strain>
    </source>
</reference>
<evidence type="ECO:0000313" key="1">
    <source>
        <dbReference type="EMBL" id="GAA2011661.1"/>
    </source>
</evidence>
<organism evidence="1 2">
    <name type="scientific">Catenulispora yoronensis</name>
    <dbReference type="NCBI Taxonomy" id="450799"/>
    <lineage>
        <taxon>Bacteria</taxon>
        <taxon>Bacillati</taxon>
        <taxon>Actinomycetota</taxon>
        <taxon>Actinomycetes</taxon>
        <taxon>Catenulisporales</taxon>
        <taxon>Catenulisporaceae</taxon>
        <taxon>Catenulispora</taxon>
    </lineage>
</organism>
<dbReference type="Pfam" id="PF19457">
    <property type="entry name" value="DUF5994"/>
    <property type="match status" value="1"/>
</dbReference>
<sequence>MSKRFFPTTPEPGWQYFAYGSLPRLALEPTMAGTGLFDGAWWPRSYEAAAELPGLITALGVHLGRIRRVALETAVWADAPRSITVNRDIIRIGWLAASAGTISISLGIHEQRLLLVVPPETDLRTAASAMECAATTGNHTPADELLGPEIEGITGW</sequence>
<accession>A0ABN2TJH0</accession>
<name>A0ABN2TJH0_9ACTN</name>
<comment type="caution">
    <text evidence="1">The sequence shown here is derived from an EMBL/GenBank/DDBJ whole genome shotgun (WGS) entry which is preliminary data.</text>
</comment>
<dbReference type="InterPro" id="IPR046036">
    <property type="entry name" value="DUF5994"/>
</dbReference>